<dbReference type="InParanoid" id="C1DZI4"/>
<dbReference type="Proteomes" id="UP000002009">
    <property type="component" value="Chromosome 2"/>
</dbReference>
<dbReference type="InterPro" id="IPR006171">
    <property type="entry name" value="TOPRIM_dom"/>
</dbReference>
<evidence type="ECO:0000256" key="7">
    <source>
        <dbReference type="RuleBase" id="RU362092"/>
    </source>
</evidence>
<evidence type="ECO:0000256" key="6">
    <source>
        <dbReference type="ARBA" id="ARBA00023235"/>
    </source>
</evidence>
<dbReference type="CDD" id="cd03362">
    <property type="entry name" value="TOPRIM_TopoIA_TopoIII"/>
    <property type="match status" value="1"/>
</dbReference>
<dbReference type="InterPro" id="IPR000380">
    <property type="entry name" value="Topo_IA"/>
</dbReference>
<dbReference type="FunCoup" id="C1DZI4">
    <property type="interactions" value="1749"/>
</dbReference>
<dbReference type="EC" id="5.6.2.1" evidence="3 7"/>
<dbReference type="eggNOG" id="KOG1956">
    <property type="taxonomic scope" value="Eukaryota"/>
</dbReference>
<keyword evidence="4 7" id="KW-0799">Topoisomerase</keyword>
<evidence type="ECO:0000256" key="4">
    <source>
        <dbReference type="ARBA" id="ARBA00023029"/>
    </source>
</evidence>
<feature type="non-terminal residue" evidence="10">
    <location>
        <position position="639"/>
    </location>
</feature>
<keyword evidence="5 7" id="KW-0238">DNA-binding</keyword>
<dbReference type="GO" id="GO:0003917">
    <property type="term" value="F:DNA topoisomerase type I (single strand cut, ATP-independent) activity"/>
    <property type="evidence" value="ECO:0007669"/>
    <property type="project" value="UniProtKB-EC"/>
</dbReference>
<dbReference type="SMART" id="SM00437">
    <property type="entry name" value="TOP1Ac"/>
    <property type="match status" value="1"/>
</dbReference>
<dbReference type="AlphaFoldDB" id="C1DZI4"/>
<dbReference type="RefSeq" id="XP_002499865.1">
    <property type="nucleotide sequence ID" value="XM_002499819.1"/>
</dbReference>
<dbReference type="Pfam" id="PF01751">
    <property type="entry name" value="Toprim"/>
    <property type="match status" value="1"/>
</dbReference>
<dbReference type="InterPro" id="IPR023406">
    <property type="entry name" value="Topo_IA_AS"/>
</dbReference>
<dbReference type="STRING" id="296587.C1DZI4"/>
<dbReference type="CDD" id="cd00186">
    <property type="entry name" value="TOP1Ac"/>
    <property type="match status" value="1"/>
</dbReference>
<name>C1DZI4_MICCC</name>
<protein>
    <recommendedName>
        <fullName evidence="3 7">DNA topoisomerase</fullName>
        <ecNumber evidence="3 7">5.6.2.1</ecNumber>
    </recommendedName>
</protein>
<dbReference type="GO" id="GO:0031422">
    <property type="term" value="C:RecQ family helicase-topoisomerase III complex"/>
    <property type="evidence" value="ECO:0007669"/>
    <property type="project" value="TreeGrafter"/>
</dbReference>
<comment type="catalytic activity">
    <reaction evidence="1 7">
        <text>ATP-independent breakage of single-stranded DNA, followed by passage and rejoining.</text>
        <dbReference type="EC" id="5.6.2.1"/>
    </reaction>
</comment>
<evidence type="ECO:0000256" key="2">
    <source>
        <dbReference type="ARBA" id="ARBA00009446"/>
    </source>
</evidence>
<dbReference type="OrthoDB" id="430051at2759"/>
<keyword evidence="6 7" id="KW-0413">Isomerase</keyword>
<reference evidence="10 11" key="1">
    <citation type="journal article" date="2009" name="Science">
        <title>Green evolution and dynamic adaptations revealed by genomes of the marine picoeukaryotes Micromonas.</title>
        <authorList>
            <person name="Worden A.Z."/>
            <person name="Lee J.H."/>
            <person name="Mock T."/>
            <person name="Rouze P."/>
            <person name="Simmons M.P."/>
            <person name="Aerts A.L."/>
            <person name="Allen A.E."/>
            <person name="Cuvelier M.L."/>
            <person name="Derelle E."/>
            <person name="Everett M.V."/>
            <person name="Foulon E."/>
            <person name="Grimwood J."/>
            <person name="Gundlach H."/>
            <person name="Henrissat B."/>
            <person name="Napoli C."/>
            <person name="McDonald S.M."/>
            <person name="Parker M.S."/>
            <person name="Rombauts S."/>
            <person name="Salamov A."/>
            <person name="Von Dassow P."/>
            <person name="Badger J.H."/>
            <person name="Coutinho P.M."/>
            <person name="Demir E."/>
            <person name="Dubchak I."/>
            <person name="Gentemann C."/>
            <person name="Eikrem W."/>
            <person name="Gready J.E."/>
            <person name="John U."/>
            <person name="Lanier W."/>
            <person name="Lindquist E.A."/>
            <person name="Lucas S."/>
            <person name="Mayer K.F."/>
            <person name="Moreau H."/>
            <person name="Not F."/>
            <person name="Otillar R."/>
            <person name="Panaud O."/>
            <person name="Pangilinan J."/>
            <person name="Paulsen I."/>
            <person name="Piegu B."/>
            <person name="Poliakov A."/>
            <person name="Robbens S."/>
            <person name="Schmutz J."/>
            <person name="Toulza E."/>
            <person name="Wyss T."/>
            <person name="Zelensky A."/>
            <person name="Zhou K."/>
            <person name="Armbrust E.V."/>
            <person name="Bhattacharya D."/>
            <person name="Goodenough U.W."/>
            <person name="Van de Peer Y."/>
            <person name="Grigoriev I.V."/>
        </authorList>
    </citation>
    <scope>NUCLEOTIDE SEQUENCE [LARGE SCALE GENOMIC DNA]</scope>
    <source>
        <strain evidence="11">RCC299 / NOUM17</strain>
    </source>
</reference>
<dbReference type="Gene3D" id="3.40.50.140">
    <property type="match status" value="1"/>
</dbReference>
<comment type="similarity">
    <text evidence="2 7">Belongs to the type IA topoisomerase family.</text>
</comment>
<dbReference type="SUPFAM" id="SSF56712">
    <property type="entry name" value="Prokaryotic type I DNA topoisomerase"/>
    <property type="match status" value="1"/>
</dbReference>
<dbReference type="InterPro" id="IPR034144">
    <property type="entry name" value="TOPRIM_TopoIII"/>
</dbReference>
<organism evidence="10 11">
    <name type="scientific">Micromonas commoda (strain RCC299 / NOUM17 / CCMP2709)</name>
    <name type="common">Picoplanktonic green alga</name>
    <dbReference type="NCBI Taxonomy" id="296587"/>
    <lineage>
        <taxon>Eukaryota</taxon>
        <taxon>Viridiplantae</taxon>
        <taxon>Chlorophyta</taxon>
        <taxon>Mamiellophyceae</taxon>
        <taxon>Mamiellales</taxon>
        <taxon>Mamiellaceae</taxon>
        <taxon>Micromonas</taxon>
    </lineage>
</organism>
<dbReference type="KEGG" id="mis:MICPUN_79030"/>
<gene>
    <name evidence="10" type="ORF">MICPUN_79030</name>
</gene>
<dbReference type="InterPro" id="IPR013824">
    <property type="entry name" value="Topo_IA_cen_sub1"/>
</dbReference>
<dbReference type="GeneID" id="8241059"/>
<dbReference type="PRINTS" id="PR00417">
    <property type="entry name" value="PRTPISMRASEI"/>
</dbReference>
<evidence type="ECO:0000256" key="5">
    <source>
        <dbReference type="ARBA" id="ARBA00023125"/>
    </source>
</evidence>
<evidence type="ECO:0000313" key="11">
    <source>
        <dbReference type="Proteomes" id="UP000002009"/>
    </source>
</evidence>
<feature type="domain" description="Topo IA-type catalytic" evidence="9">
    <location>
        <begin position="168"/>
        <end position="622"/>
    </location>
</feature>
<dbReference type="PANTHER" id="PTHR11390:SF21">
    <property type="entry name" value="DNA TOPOISOMERASE 3-ALPHA"/>
    <property type="match status" value="1"/>
</dbReference>
<dbReference type="PROSITE" id="PS52039">
    <property type="entry name" value="TOPO_IA_2"/>
    <property type="match status" value="1"/>
</dbReference>
<dbReference type="InterPro" id="IPR023405">
    <property type="entry name" value="Topo_IA_core_domain"/>
</dbReference>
<dbReference type="Gene3D" id="1.10.290.10">
    <property type="entry name" value="Topoisomerase I, domain 4"/>
    <property type="match status" value="1"/>
</dbReference>
<sequence length="639" mass="71255">MPPIRVLNVAEKPSVAKEVSRVLSNGGCTNRRGASQYNAIWEFPYTVMGQRCDMVFTSVTGHVMGLDFPPSHRGWNTCNPRELIDGARVVKQVDKGKEKVAENLRKEASRCAWLILWLDCDREGENIAFEVMDICKQSKPGIRCLRARFSALSHNDVTRALARLVDPNPHESAAVDMRQELDLRFGSAFTRFNTLLLQRSGVAARLPGADADGKGNIVSYGPCQFPTLGFIVQRKWDIDAHVPENFWKIKLSHAVGQGREASIAEFEWSRDRLFDEHLATALFAAVRGAGQAVVTREGGTESKKWPPHPLNTLEMQKRLNRAIRVSPEQIMKLAEELYQAGFISYPRTETDKFPHDFDYRTSIEQLHPHPKFGFHAINLSGGRFRQPPGGGHDDKAHPPIYPTKLASTQDYASWRNRNSRLIDVYEFVCRHFLASCSLPAVAHKTTVEIDMGGERFKATGNMIKELNYLEVYGKGPAGGPVLQPSYDGWSSNTIPSYVVGQRFQPTELSLRPGRTQPPPLLSETDLLSKMEAHQIGTDATQAQHIEKVVGERGYARKVGDNRLMPTELGEALCEGYARMGLAGMWLPHLRAETEADTGRVARGEMNATVALRNAIGPAIDAYRGLEANKQRLVDAVTEF</sequence>
<dbReference type="SMART" id="SM00493">
    <property type="entry name" value="TOPRIM"/>
    <property type="match status" value="1"/>
</dbReference>
<dbReference type="GO" id="GO:0005634">
    <property type="term" value="C:nucleus"/>
    <property type="evidence" value="ECO:0007669"/>
    <property type="project" value="TreeGrafter"/>
</dbReference>
<comment type="function">
    <text evidence="7">Introduces a single-strand break via transesterification at a target site in duplex DNA. Releases the supercoiling and torsional tension of DNA introduced during the DNA replication and transcription by transiently cleaving and rejoining one strand of the DNA duplex. The scissile phosphodiester is attacked by the catalytic tyrosine of the enzyme, resulting in the formation of a DNA-(5'-phosphotyrosyl)-enzyme intermediate and the expulsion of a 3'-OH DNA strand.</text>
</comment>
<evidence type="ECO:0000256" key="1">
    <source>
        <dbReference type="ARBA" id="ARBA00000213"/>
    </source>
</evidence>
<dbReference type="OMA" id="TKQEAFI"/>
<dbReference type="FunFam" id="3.40.50.140:FF:000003">
    <property type="entry name" value="DNA topoisomerase"/>
    <property type="match status" value="1"/>
</dbReference>
<dbReference type="GO" id="GO:0006281">
    <property type="term" value="P:DNA repair"/>
    <property type="evidence" value="ECO:0007669"/>
    <property type="project" value="TreeGrafter"/>
</dbReference>
<dbReference type="InterPro" id="IPR013826">
    <property type="entry name" value="Topo_IA_cen_sub3"/>
</dbReference>
<dbReference type="GO" id="GO:0006310">
    <property type="term" value="P:DNA recombination"/>
    <property type="evidence" value="ECO:0007669"/>
    <property type="project" value="TreeGrafter"/>
</dbReference>
<dbReference type="InterPro" id="IPR003602">
    <property type="entry name" value="Topo_IA_DNA-bd_dom"/>
</dbReference>
<evidence type="ECO:0000259" key="9">
    <source>
        <dbReference type="PROSITE" id="PS52039"/>
    </source>
</evidence>
<dbReference type="Pfam" id="PF01131">
    <property type="entry name" value="Topoisom_bac"/>
    <property type="match status" value="1"/>
</dbReference>
<accession>C1DZI4</accession>
<dbReference type="GO" id="GO:0003677">
    <property type="term" value="F:DNA binding"/>
    <property type="evidence" value="ECO:0007669"/>
    <property type="project" value="UniProtKB-KW"/>
</dbReference>
<dbReference type="FunFam" id="1.10.290.10:FF:000001">
    <property type="entry name" value="DNA topoisomerase"/>
    <property type="match status" value="1"/>
</dbReference>
<dbReference type="InterPro" id="IPR013497">
    <property type="entry name" value="Topo_IA_cen"/>
</dbReference>
<dbReference type="InterPro" id="IPR003601">
    <property type="entry name" value="Topo_IA_2"/>
</dbReference>
<evidence type="ECO:0000313" key="10">
    <source>
        <dbReference type="EMBL" id="ACO61123.1"/>
    </source>
</evidence>
<dbReference type="Gene3D" id="1.10.460.10">
    <property type="entry name" value="Topoisomerase I, domain 2"/>
    <property type="match status" value="1"/>
</dbReference>
<proteinExistence type="inferred from homology"/>
<dbReference type="EMBL" id="CP001323">
    <property type="protein sequence ID" value="ACO61123.1"/>
    <property type="molecule type" value="Genomic_DNA"/>
</dbReference>
<evidence type="ECO:0000256" key="3">
    <source>
        <dbReference type="ARBA" id="ARBA00012891"/>
    </source>
</evidence>
<evidence type="ECO:0000259" key="8">
    <source>
        <dbReference type="PROSITE" id="PS50880"/>
    </source>
</evidence>
<keyword evidence="11" id="KW-1185">Reference proteome</keyword>
<dbReference type="Gene3D" id="2.70.20.10">
    <property type="entry name" value="Topoisomerase I, domain 3"/>
    <property type="match status" value="1"/>
</dbReference>
<feature type="domain" description="Toprim" evidence="8">
    <location>
        <begin position="5"/>
        <end position="150"/>
    </location>
</feature>
<dbReference type="PANTHER" id="PTHR11390">
    <property type="entry name" value="PROKARYOTIC DNA TOPOISOMERASE"/>
    <property type="match status" value="1"/>
</dbReference>
<dbReference type="InterPro" id="IPR013825">
    <property type="entry name" value="Topo_IA_cen_sub2"/>
</dbReference>
<dbReference type="GO" id="GO:0006265">
    <property type="term" value="P:DNA topological change"/>
    <property type="evidence" value="ECO:0007669"/>
    <property type="project" value="InterPro"/>
</dbReference>
<dbReference type="PROSITE" id="PS50880">
    <property type="entry name" value="TOPRIM"/>
    <property type="match status" value="1"/>
</dbReference>
<dbReference type="SMART" id="SM00436">
    <property type="entry name" value="TOP1Bc"/>
    <property type="match status" value="1"/>
</dbReference>
<dbReference type="PROSITE" id="PS00396">
    <property type="entry name" value="TOPO_IA_1"/>
    <property type="match status" value="1"/>
</dbReference>